<protein>
    <recommendedName>
        <fullName evidence="3">Outer membrane protein beta-barrel family protein</fullName>
    </recommendedName>
</protein>
<gene>
    <name evidence="1" type="ORF">SAMN05421540_108116</name>
</gene>
<organism evidence="1 2">
    <name type="scientific">Psychroflexus halocasei</name>
    <dbReference type="NCBI Taxonomy" id="908615"/>
    <lineage>
        <taxon>Bacteria</taxon>
        <taxon>Pseudomonadati</taxon>
        <taxon>Bacteroidota</taxon>
        <taxon>Flavobacteriia</taxon>
        <taxon>Flavobacteriales</taxon>
        <taxon>Flavobacteriaceae</taxon>
        <taxon>Psychroflexus</taxon>
    </lineage>
</organism>
<evidence type="ECO:0008006" key="3">
    <source>
        <dbReference type="Google" id="ProtNLM"/>
    </source>
</evidence>
<name>A0A1H4CQZ2_9FLAO</name>
<dbReference type="EMBL" id="FNQF01000008">
    <property type="protein sequence ID" value="SEA62803.1"/>
    <property type="molecule type" value="Genomic_DNA"/>
</dbReference>
<dbReference type="SUPFAM" id="SSF56935">
    <property type="entry name" value="Porins"/>
    <property type="match status" value="1"/>
</dbReference>
<dbReference type="STRING" id="908615.SAMN05421540_108116"/>
<sequence length="528" mass="62518">MRENKQKNSLTFSLNKLKLRYKPDDENDLAYQASIKTSNGDAVQNLDSYTTTDTTLTQISQQPKNISILQELSYSKQFSYEHTSTLSAHYKYSDQSNNNDWLFNQPVFTDLIPFEDDGDFYNLLQQSSSITNEAQLDLKHYWVLNNTNHIYPRVGFSFFNESFTSLDSQLLQDGSINSFDEKGFNNDTKLELTDSYFGFQYKVKLGDFMFKPGLMYHTYIWNVDQYDKKIAHQQKNFLLPELKIDYKISSAENLKLDYRLQTSFGNAQQYANRLRLVSFNQLYRGNKNLENELYQQMSLNYRNFNMYKGIFLFANFTYKKKEKSIRNSTKIEGIDQVNTSVYSDLPENTYTVSSSFSKKISKYRFTARGMMSFSDYSRIINEKLSAYKANNYQYTLKVETHFKKWPNLEIGWKQNFSNFKSEMQQSQFTRIEPYAILEWNFLNDFIAKTDYTYNYYKNKNSSQVNKFDIGNFSIYYNKEGSPWGYEIDINNAFDVQHKNSNSIDQFMITDRKVYIQPRTILFKLSYKL</sequence>
<dbReference type="AlphaFoldDB" id="A0A1H4CQZ2"/>
<dbReference type="RefSeq" id="WP_093244665.1">
    <property type="nucleotide sequence ID" value="NZ_FNQF01000008.1"/>
</dbReference>
<reference evidence="1 2" key="1">
    <citation type="submission" date="2016-10" db="EMBL/GenBank/DDBJ databases">
        <authorList>
            <person name="de Groot N.N."/>
        </authorList>
    </citation>
    <scope>NUCLEOTIDE SEQUENCE [LARGE SCALE GENOMIC DNA]</scope>
    <source>
        <strain evidence="1 2">DSM 23581</strain>
    </source>
</reference>
<dbReference type="Proteomes" id="UP000198820">
    <property type="component" value="Unassembled WGS sequence"/>
</dbReference>
<evidence type="ECO:0000313" key="1">
    <source>
        <dbReference type="EMBL" id="SEA62803.1"/>
    </source>
</evidence>
<proteinExistence type="predicted"/>
<accession>A0A1H4CQZ2</accession>
<evidence type="ECO:0000313" key="2">
    <source>
        <dbReference type="Proteomes" id="UP000198820"/>
    </source>
</evidence>
<keyword evidence="2" id="KW-1185">Reference proteome</keyword>